<comment type="caution">
    <text evidence="2">The sequence shown here is derived from an EMBL/GenBank/DDBJ whole genome shotgun (WGS) entry which is preliminary data.</text>
</comment>
<keyword evidence="1" id="KW-0472">Membrane</keyword>
<dbReference type="RefSeq" id="WP_144648549.1">
    <property type="nucleotide sequence ID" value="NZ_VNFK01000003.1"/>
</dbReference>
<keyword evidence="1" id="KW-1133">Transmembrane helix</keyword>
<feature type="transmembrane region" description="Helical" evidence="1">
    <location>
        <begin position="76"/>
        <end position="97"/>
    </location>
</feature>
<feature type="transmembrane region" description="Helical" evidence="1">
    <location>
        <begin position="46"/>
        <end position="70"/>
    </location>
</feature>
<evidence type="ECO:0000256" key="1">
    <source>
        <dbReference type="SAM" id="Phobius"/>
    </source>
</evidence>
<dbReference type="AlphaFoldDB" id="A0A558H8P7"/>
<evidence type="ECO:0000313" key="2">
    <source>
        <dbReference type="EMBL" id="TVU65483.1"/>
    </source>
</evidence>
<dbReference type="EMBL" id="VNFK01000003">
    <property type="protein sequence ID" value="TVU65483.1"/>
    <property type="molecule type" value="Genomic_DNA"/>
</dbReference>
<proteinExistence type="predicted"/>
<gene>
    <name evidence="2" type="ORF">FQP90_04565</name>
</gene>
<dbReference type="OrthoDB" id="4934561at2"/>
<keyword evidence="1" id="KW-0812">Transmembrane</keyword>
<feature type="transmembrane region" description="Helical" evidence="1">
    <location>
        <begin position="118"/>
        <end position="138"/>
    </location>
</feature>
<dbReference type="Proteomes" id="UP000316500">
    <property type="component" value="Unassembled WGS sequence"/>
</dbReference>
<organism evidence="2 3">
    <name type="scientific">Paenarthrobacter nitroguajacolicus</name>
    <name type="common">Arthrobacter nitroguajacolicus</name>
    <dbReference type="NCBI Taxonomy" id="211146"/>
    <lineage>
        <taxon>Bacteria</taxon>
        <taxon>Bacillati</taxon>
        <taxon>Actinomycetota</taxon>
        <taxon>Actinomycetes</taxon>
        <taxon>Micrococcales</taxon>
        <taxon>Micrococcaceae</taxon>
        <taxon>Paenarthrobacter</taxon>
    </lineage>
</organism>
<evidence type="ECO:0000313" key="3">
    <source>
        <dbReference type="Proteomes" id="UP000316500"/>
    </source>
</evidence>
<accession>A0A558H8P7</accession>
<feature type="transmembrane region" description="Helical" evidence="1">
    <location>
        <begin position="150"/>
        <end position="176"/>
    </location>
</feature>
<name>A0A558H8P7_PAENT</name>
<sequence>MSYQTGPSPLFHSDRPLDYWLSPELAAITPASARSRLREIAGARGAYMGAWAAGTGLGACLVLLGAVLSVRLGTFAPLPALGLPGAAIAVFCGVFYARVRDRLPKTSRALVNRGPGSLRGALSFVGFILIVFIGVFAFTAKPSTWQDPEVLLTLATVLAFLICLLVAAIIIPATILGRSRESLRRKAANDPHFRALLEQDLATWRDPYGDAGYGPL</sequence>
<protein>
    <submittedName>
        <fullName evidence="2">Uncharacterized protein</fullName>
    </submittedName>
</protein>
<reference evidence="2 3" key="1">
    <citation type="submission" date="2019-07" db="EMBL/GenBank/DDBJ databases">
        <title>Diversity of Bacteria from Kongsfjorden, Arctic.</title>
        <authorList>
            <person name="Yu Y."/>
        </authorList>
    </citation>
    <scope>NUCLEOTIDE SEQUENCE [LARGE SCALE GENOMIC DNA]</scope>
    <source>
        <strain evidence="2 3">SM1928</strain>
    </source>
</reference>